<feature type="compositionally biased region" description="Basic residues" evidence="8">
    <location>
        <begin position="1250"/>
        <end position="1263"/>
    </location>
</feature>
<dbReference type="InterPro" id="IPR058042">
    <property type="entry name" value="CAMSAP_N"/>
</dbReference>
<feature type="compositionally biased region" description="Basic and acidic residues" evidence="8">
    <location>
        <begin position="1384"/>
        <end position="1405"/>
    </location>
</feature>
<dbReference type="SUPFAM" id="SSF50346">
    <property type="entry name" value="PRC-barrel domain"/>
    <property type="match status" value="1"/>
</dbReference>
<feature type="compositionally biased region" description="Polar residues" evidence="8">
    <location>
        <begin position="414"/>
        <end position="424"/>
    </location>
</feature>
<dbReference type="GO" id="GO:0005516">
    <property type="term" value="F:calmodulin binding"/>
    <property type="evidence" value="ECO:0007669"/>
    <property type="project" value="InterPro"/>
</dbReference>
<feature type="compositionally biased region" description="Polar residues" evidence="8">
    <location>
        <begin position="1123"/>
        <end position="1137"/>
    </location>
</feature>
<keyword evidence="12" id="KW-1185">Reference proteome</keyword>
<feature type="compositionally biased region" description="Polar residues" evidence="8">
    <location>
        <begin position="1002"/>
        <end position="1017"/>
    </location>
</feature>
<dbReference type="EMBL" id="JARAKH010000008">
    <property type="protein sequence ID" value="KAK8401544.1"/>
    <property type="molecule type" value="Genomic_DNA"/>
</dbReference>
<keyword evidence="4 7" id="KW-0175">Coiled coil</keyword>
<feature type="compositionally biased region" description="Low complexity" evidence="8">
    <location>
        <begin position="1427"/>
        <end position="1440"/>
    </location>
</feature>
<evidence type="ECO:0000313" key="11">
    <source>
        <dbReference type="EMBL" id="KAK8401544.1"/>
    </source>
</evidence>
<feature type="region of interest" description="Disordered" evidence="8">
    <location>
        <begin position="1"/>
        <end position="21"/>
    </location>
</feature>
<evidence type="ECO:0000256" key="4">
    <source>
        <dbReference type="ARBA" id="ARBA00023054"/>
    </source>
</evidence>
<dbReference type="Pfam" id="PF08683">
    <property type="entry name" value="CAMSAP_CKK"/>
    <property type="match status" value="1"/>
</dbReference>
<evidence type="ECO:0000259" key="9">
    <source>
        <dbReference type="PROSITE" id="PS50021"/>
    </source>
</evidence>
<keyword evidence="5" id="KW-0206">Cytoskeleton</keyword>
<comment type="subcellular location">
    <subcellularLocation>
        <location evidence="1">Cytoplasm</location>
        <location evidence="1">Cytoskeleton</location>
    </subcellularLocation>
</comment>
<keyword evidence="3 6" id="KW-0493">Microtubule</keyword>
<feature type="compositionally biased region" description="Pro residues" evidence="8">
    <location>
        <begin position="1289"/>
        <end position="1299"/>
    </location>
</feature>
<feature type="compositionally biased region" description="Polar residues" evidence="8">
    <location>
        <begin position="748"/>
        <end position="760"/>
    </location>
</feature>
<evidence type="ECO:0000256" key="6">
    <source>
        <dbReference type="PROSITE-ProRule" id="PRU00841"/>
    </source>
</evidence>
<dbReference type="SMART" id="SM01051">
    <property type="entry name" value="CAMSAP_CKK"/>
    <property type="match status" value="1"/>
</dbReference>
<evidence type="ECO:0000256" key="8">
    <source>
        <dbReference type="SAM" id="MobiDB-lite"/>
    </source>
</evidence>
<evidence type="ECO:0000313" key="12">
    <source>
        <dbReference type="Proteomes" id="UP001487740"/>
    </source>
</evidence>
<dbReference type="InterPro" id="IPR038209">
    <property type="entry name" value="CKK_dom_sf"/>
</dbReference>
<dbReference type="InterPro" id="IPR001715">
    <property type="entry name" value="CH_dom"/>
</dbReference>
<evidence type="ECO:0000256" key="3">
    <source>
        <dbReference type="ARBA" id="ARBA00022701"/>
    </source>
</evidence>
<feature type="domain" description="Calponin-homology (CH)" evidence="9">
    <location>
        <begin position="206"/>
        <end position="334"/>
    </location>
</feature>
<dbReference type="PROSITE" id="PS50021">
    <property type="entry name" value="CH"/>
    <property type="match status" value="1"/>
</dbReference>
<dbReference type="GO" id="GO:0031122">
    <property type="term" value="P:cytoplasmic microtubule organization"/>
    <property type="evidence" value="ECO:0007669"/>
    <property type="project" value="TreeGrafter"/>
</dbReference>
<feature type="region of interest" description="Disordered" evidence="8">
    <location>
        <begin position="355"/>
        <end position="635"/>
    </location>
</feature>
<evidence type="ECO:0000256" key="5">
    <source>
        <dbReference type="ARBA" id="ARBA00023212"/>
    </source>
</evidence>
<evidence type="ECO:0008006" key="13">
    <source>
        <dbReference type="Google" id="ProtNLM"/>
    </source>
</evidence>
<feature type="region of interest" description="Disordered" evidence="8">
    <location>
        <begin position="725"/>
        <end position="773"/>
    </location>
</feature>
<dbReference type="GO" id="GO:0051011">
    <property type="term" value="F:microtubule minus-end binding"/>
    <property type="evidence" value="ECO:0007669"/>
    <property type="project" value="TreeGrafter"/>
</dbReference>
<dbReference type="InterPro" id="IPR031372">
    <property type="entry name" value="CAMSAP_CC1"/>
</dbReference>
<feature type="compositionally biased region" description="Basic and acidic residues" evidence="8">
    <location>
        <begin position="425"/>
        <end position="440"/>
    </location>
</feature>
<dbReference type="Proteomes" id="UP001487740">
    <property type="component" value="Unassembled WGS sequence"/>
</dbReference>
<dbReference type="InterPro" id="IPR011033">
    <property type="entry name" value="PRC_barrel-like_sf"/>
</dbReference>
<accession>A0AAW0UPF8</accession>
<dbReference type="FunFam" id="3.10.20.360:FF:000002">
    <property type="entry name" value="Patronin, isoform M"/>
    <property type="match status" value="1"/>
</dbReference>
<dbReference type="GO" id="GO:0030507">
    <property type="term" value="F:spectrin binding"/>
    <property type="evidence" value="ECO:0007669"/>
    <property type="project" value="InterPro"/>
</dbReference>
<feature type="region of interest" description="Disordered" evidence="8">
    <location>
        <begin position="982"/>
        <end position="1474"/>
    </location>
</feature>
<feature type="compositionally biased region" description="Basic and acidic residues" evidence="8">
    <location>
        <begin position="1138"/>
        <end position="1150"/>
    </location>
</feature>
<feature type="compositionally biased region" description="Gly residues" evidence="8">
    <location>
        <begin position="1057"/>
        <end position="1072"/>
    </location>
</feature>
<dbReference type="GO" id="GO:0031175">
    <property type="term" value="P:neuron projection development"/>
    <property type="evidence" value="ECO:0007669"/>
    <property type="project" value="InterPro"/>
</dbReference>
<name>A0AAW0UPF8_SCYPA</name>
<dbReference type="InterPro" id="IPR032940">
    <property type="entry name" value="CAMSAP"/>
</dbReference>
<comment type="caution">
    <text evidence="11">The sequence shown here is derived from an EMBL/GenBank/DDBJ whole genome shotgun (WGS) entry which is preliminary data.</text>
</comment>
<feature type="compositionally biased region" description="Basic and acidic residues" evidence="8">
    <location>
        <begin position="389"/>
        <end position="405"/>
    </location>
</feature>
<reference evidence="11 12" key="1">
    <citation type="submission" date="2023-03" db="EMBL/GenBank/DDBJ databases">
        <title>High-quality genome of Scylla paramamosain provides insights in environmental adaptation.</title>
        <authorList>
            <person name="Zhang L."/>
        </authorList>
    </citation>
    <scope>NUCLEOTIDE SEQUENCE [LARGE SCALE GENOMIC DNA]</scope>
    <source>
        <strain evidence="11">LZ_2023a</strain>
        <tissue evidence="11">Muscle</tissue>
    </source>
</reference>
<keyword evidence="2" id="KW-0963">Cytoplasm</keyword>
<protein>
    <recommendedName>
        <fullName evidence="13">Patronin</fullName>
    </recommendedName>
</protein>
<dbReference type="Pfam" id="PF17095">
    <property type="entry name" value="CAMSAP_CC1"/>
    <property type="match status" value="1"/>
</dbReference>
<evidence type="ECO:0000259" key="10">
    <source>
        <dbReference type="PROSITE" id="PS51508"/>
    </source>
</evidence>
<dbReference type="GO" id="GO:0007026">
    <property type="term" value="P:negative regulation of microtubule depolymerization"/>
    <property type="evidence" value="ECO:0007669"/>
    <property type="project" value="TreeGrafter"/>
</dbReference>
<feature type="compositionally biased region" description="Polar residues" evidence="8">
    <location>
        <begin position="471"/>
        <end position="486"/>
    </location>
</feature>
<dbReference type="PANTHER" id="PTHR21595">
    <property type="entry name" value="PATRONIN"/>
    <property type="match status" value="1"/>
</dbReference>
<evidence type="ECO:0000256" key="7">
    <source>
        <dbReference type="SAM" id="Coils"/>
    </source>
</evidence>
<dbReference type="GO" id="GO:0036449">
    <property type="term" value="C:microtubule minus-end"/>
    <property type="evidence" value="ECO:0007669"/>
    <property type="project" value="TreeGrafter"/>
</dbReference>
<feature type="domain" description="CKK" evidence="10">
    <location>
        <begin position="1469"/>
        <end position="1603"/>
    </location>
</feature>
<comment type="domain">
    <text evidence="6">The CKK domain binds microtubules.</text>
</comment>
<feature type="compositionally biased region" description="Basic and acidic residues" evidence="8">
    <location>
        <begin position="725"/>
        <end position="742"/>
    </location>
</feature>
<gene>
    <name evidence="11" type="ORF">O3P69_001012</name>
</gene>
<feature type="compositionally biased region" description="Low complexity" evidence="8">
    <location>
        <begin position="1450"/>
        <end position="1463"/>
    </location>
</feature>
<dbReference type="InterPro" id="IPR036872">
    <property type="entry name" value="CH_dom_sf"/>
</dbReference>
<feature type="compositionally biased region" description="Basic and acidic residues" evidence="8">
    <location>
        <begin position="501"/>
        <end position="510"/>
    </location>
</feature>
<feature type="coiled-coil region" evidence="7">
    <location>
        <begin position="779"/>
        <end position="816"/>
    </location>
</feature>
<feature type="compositionally biased region" description="Polar residues" evidence="8">
    <location>
        <begin position="1030"/>
        <end position="1046"/>
    </location>
</feature>
<evidence type="ECO:0000256" key="1">
    <source>
        <dbReference type="ARBA" id="ARBA00004245"/>
    </source>
</evidence>
<dbReference type="Pfam" id="PF25532">
    <property type="entry name" value="CH_CAMSAP2_N"/>
    <property type="match status" value="1"/>
</dbReference>
<feature type="compositionally biased region" description="Low complexity" evidence="8">
    <location>
        <begin position="1073"/>
        <end position="1097"/>
    </location>
</feature>
<organism evidence="11 12">
    <name type="scientific">Scylla paramamosain</name>
    <name type="common">Mud crab</name>
    <dbReference type="NCBI Taxonomy" id="85552"/>
    <lineage>
        <taxon>Eukaryota</taxon>
        <taxon>Metazoa</taxon>
        <taxon>Ecdysozoa</taxon>
        <taxon>Arthropoda</taxon>
        <taxon>Crustacea</taxon>
        <taxon>Multicrustacea</taxon>
        <taxon>Malacostraca</taxon>
        <taxon>Eumalacostraca</taxon>
        <taxon>Eucarida</taxon>
        <taxon>Decapoda</taxon>
        <taxon>Pleocyemata</taxon>
        <taxon>Brachyura</taxon>
        <taxon>Eubrachyura</taxon>
        <taxon>Portunoidea</taxon>
        <taxon>Portunidae</taxon>
        <taxon>Portuninae</taxon>
        <taxon>Scylla</taxon>
    </lineage>
</organism>
<proteinExistence type="inferred from homology"/>
<evidence type="ECO:0000256" key="2">
    <source>
        <dbReference type="ARBA" id="ARBA00022490"/>
    </source>
</evidence>
<sequence>MASSRRGSYHVQEGPSGRADLDLEMDHYDTFRTYLSRSSPYPPSPHNMHFKTTEPEKSIRAKQRASVAWIVQKAHKNKVPTDLQDPYYRDYEGVEHLKPGIVHRLANADLYCSALANIYGDPNFHNLSHWNIIQALARKGVYVAEPTDVALTETVLIQVSPIKMSAHLAVIEAMMALYIREVVVAERVVSVLQRVGGGAVPERTPQDQEEALVLWVSCITQALQDRIHHHAQAQEQELPVFPRIQDLSDLSDGIGLAALVAFYCPQELSWQDIAVADPPSIADSLYNVGLVIRFCQESLPYNPCLLTKEDVVYMHSSVKQNVLAFAAELFFLLELEPVSCVSLPGSRKMSAKYIQLSSPGRGGGKSPSSGESGSGSGTGTGLRRQQSLTERERPRRDRASVHEAMKPAGAPSVRRSQSMNLNDMTDQRVRLDHRQPERFENTPSSYNSDYGGRDSSMSDGQEGDFVVQRSKGLSTLSDMMRTQSPRPSHDFDNIPYSSRSAAKEKLNMDSKEEELGERSRGLGRRGSFNNSHPDLPAAGMPSRYEERPHGRSRSRRNSISAEDSQLTIENFGGSQDNLNYISRNPDKEQFVHSGRRESSNMEGPLSRESREGSMRPESRSSRERSVERRLDLHRGSTEELDNRYVDKLEKEALEREKRDLSMYASKEKLLVQDQMKSTIEVADSGSESDVSFDRDKQMVKATSFAELSKLKEQLPSGINIIYMQSDKDDGSKRSSKGSEKKTTFAALPNQTTWKQQTAQSHSDDNKSASDENMEPQVMASELHNVRLKLEEKRRRIENEKRKMEQAMNNQRQKLGKEAFMQAVVKGDISSEVNNVSRRWLEGEAQSEEVQTPDLDTMDYDQYHQSLTQMTDSLTEIQGDIQRLSHQQQQIQSLMHNGMNSPAGQSMQQPPGQFYLHDQQQSSPVRRLWGQQQPPGDSYASMSPASRRAQWGPARPMMPQGDYMMAPQHPGYYPGYQMNHMGQMPPQPPMPSGAGQGFMLHGQPQSLPHHNMYQNGQGYYSPEHQYRGYPSTAQSYGSSDQQRQMGQTPPFRLHREGGSSGGGESWGGSGGDSRGPSSLRSSAQSSPSRQPMQRQQKSPSPPRQPPVSHHAPVAAPPPDDMEPQSVSFINSTDDQNSENQRDDSDMNDKFKRLSITSGSKTYRISHEPGSPTRPSLGVKTYRVPTKRGTPVIDNVDLPQPAPPQRSRTPPYHQDNGNEDDDELNIKAEPLQEGVKGDKGFYISFDSDSGPRKPKPQLRSKKMSRKNSSPSTPATTPSKEELPVIPGRYYEPPPGMSPDPPSSSHGKPSVRLRNKPPGGGGGRPRPKTMAGSSVPDVTDEMMYPSHSKKGSTHNIAGDYPSTSRTLDRGHTGRRPTSVIGYSSLARGEDRKPSRQSEHDSLVYHMSEDSGLGRATPPRRAPSPGMARHLPSPSGPGSLPPGLFSKRRQGGFDDAASDISSTTSSTMDYHGGPRLFKQPTAKSNRTIILNAVEYCVFPGMVNQTAKHRVLEEIARSESKHFLILFRDAGCQFRAIYSFNPESEEVYKLYGTGPKQVNDRMFDKFFKYNSGGKCFSQIHTKHLTVTIDAFTIHNSLWQGKRVNLPPKKDMTLVI</sequence>
<dbReference type="SUPFAM" id="SSF47576">
    <property type="entry name" value="Calponin-homology domain, CH-domain"/>
    <property type="match status" value="1"/>
</dbReference>
<dbReference type="PANTHER" id="PTHR21595:SF0">
    <property type="entry name" value="PATRONIN"/>
    <property type="match status" value="1"/>
</dbReference>
<dbReference type="Gene3D" id="3.10.20.360">
    <property type="entry name" value="CKK domain"/>
    <property type="match status" value="1"/>
</dbReference>
<dbReference type="PROSITE" id="PS51508">
    <property type="entry name" value="CKK"/>
    <property type="match status" value="1"/>
</dbReference>
<dbReference type="Pfam" id="PF11971">
    <property type="entry name" value="CAMSAP_CH"/>
    <property type="match status" value="1"/>
</dbReference>
<dbReference type="InterPro" id="IPR014797">
    <property type="entry name" value="CKK_CAMSAP"/>
</dbReference>
<feature type="compositionally biased region" description="Polar residues" evidence="8">
    <location>
        <begin position="557"/>
        <end position="582"/>
    </location>
</feature>
<dbReference type="InterPro" id="IPR022613">
    <property type="entry name" value="CH_CAMSAP_2"/>
</dbReference>
<feature type="compositionally biased region" description="Basic and acidic residues" evidence="8">
    <location>
        <begin position="584"/>
        <end position="635"/>
    </location>
</feature>
<comment type="similarity">
    <text evidence="6">Belongs to the CAMSAP1 family.</text>
</comment>
<feature type="compositionally biased region" description="Low complexity" evidence="8">
    <location>
        <begin position="1266"/>
        <end position="1275"/>
    </location>
</feature>